<dbReference type="AlphaFoldDB" id="A0A0S7WTJ6"/>
<protein>
    <recommendedName>
        <fullName evidence="3">CARDB domain-containing protein</fullName>
    </recommendedName>
</protein>
<reference evidence="1 2" key="1">
    <citation type="journal article" date="2015" name="Microbiome">
        <title>Genomic resolution of linkages in carbon, nitrogen, and sulfur cycling among widespread estuary sediment bacteria.</title>
        <authorList>
            <person name="Baker B.J."/>
            <person name="Lazar C.S."/>
            <person name="Teske A.P."/>
            <person name="Dick G.J."/>
        </authorList>
    </citation>
    <scope>NUCLEOTIDE SEQUENCE [LARGE SCALE GENOMIC DNA]</scope>
    <source>
        <strain evidence="1">DG_24</strain>
    </source>
</reference>
<comment type="caution">
    <text evidence="1">The sequence shown here is derived from an EMBL/GenBank/DDBJ whole genome shotgun (WGS) entry which is preliminary data.</text>
</comment>
<gene>
    <name evidence="1" type="ORF">AMJ39_04345</name>
</gene>
<dbReference type="EMBL" id="LIZS01000017">
    <property type="protein sequence ID" value="KPJ53518.1"/>
    <property type="molecule type" value="Genomic_DNA"/>
</dbReference>
<dbReference type="Proteomes" id="UP000052008">
    <property type="component" value="Unassembled WGS sequence"/>
</dbReference>
<accession>A0A0S7WTJ6</accession>
<evidence type="ECO:0000313" key="2">
    <source>
        <dbReference type="Proteomes" id="UP000052008"/>
    </source>
</evidence>
<dbReference type="STRING" id="1703770.AMJ39_04345"/>
<evidence type="ECO:0008006" key="3">
    <source>
        <dbReference type="Google" id="ProtNLM"/>
    </source>
</evidence>
<name>A0A0S7WTJ6_UNCT6</name>
<organism evidence="1 2">
    <name type="scientific">candidate division TA06 bacterium DG_24</name>
    <dbReference type="NCBI Taxonomy" id="1703770"/>
    <lineage>
        <taxon>Bacteria</taxon>
        <taxon>Bacteria division TA06</taxon>
    </lineage>
</organism>
<evidence type="ECO:0000313" key="1">
    <source>
        <dbReference type="EMBL" id="KPJ53518.1"/>
    </source>
</evidence>
<sequence>MKRGWVFVVLVAMVALAVLAFRLRAEGQRTIATRSHERAPEITLPRSSGGPDDWGYIYVDSDPPDPVITYEWIDLETAGWVVDTVAGLGDDNVVGPFPIGFDFPYYWYDVDQFYVGSNGYISFSDDMLEAAPFVQYPKSNRPNDVLGVFTDDLEFGNPAAPNAICRYATNSAADTLVIDYLDVPFWAYPTPTGNNTFQIILSQPDSAIRYQYFEQTGSGSSSNTRSVGWEDIAGHWGYSYLFGLNPPQNDIHAGLAIAIYDTATYEPAFHDIGIEAVMSGNSGGFFTEFGEPLVVWTRVYNGGSRDEASFHVRMTIRDEYGSVVFQRTWIVPVLGIGEAITLVFEPWIPAMEGLYTVRVENLLIGDENPANDVVDVECHVAILPATFDYCDAILESGVPW</sequence>
<proteinExistence type="predicted"/>